<gene>
    <name evidence="2" type="ORF">EVAR_70798_1</name>
</gene>
<comment type="caution">
    <text evidence="2">The sequence shown here is derived from an EMBL/GenBank/DDBJ whole genome shotgun (WGS) entry which is preliminary data.</text>
</comment>
<keyword evidence="3" id="KW-1185">Reference proteome</keyword>
<protein>
    <submittedName>
        <fullName evidence="2">Uncharacterized protein</fullName>
    </submittedName>
</protein>
<dbReference type="AlphaFoldDB" id="A0A4C1SJL5"/>
<organism evidence="2 3">
    <name type="scientific">Eumeta variegata</name>
    <name type="common">Bagworm moth</name>
    <name type="synonym">Eumeta japonica</name>
    <dbReference type="NCBI Taxonomy" id="151549"/>
    <lineage>
        <taxon>Eukaryota</taxon>
        <taxon>Metazoa</taxon>
        <taxon>Ecdysozoa</taxon>
        <taxon>Arthropoda</taxon>
        <taxon>Hexapoda</taxon>
        <taxon>Insecta</taxon>
        <taxon>Pterygota</taxon>
        <taxon>Neoptera</taxon>
        <taxon>Endopterygota</taxon>
        <taxon>Lepidoptera</taxon>
        <taxon>Glossata</taxon>
        <taxon>Ditrysia</taxon>
        <taxon>Tineoidea</taxon>
        <taxon>Psychidae</taxon>
        <taxon>Oiketicinae</taxon>
        <taxon>Eumeta</taxon>
    </lineage>
</organism>
<proteinExistence type="predicted"/>
<reference evidence="2 3" key="1">
    <citation type="journal article" date="2019" name="Commun. Biol.">
        <title>The bagworm genome reveals a unique fibroin gene that provides high tensile strength.</title>
        <authorList>
            <person name="Kono N."/>
            <person name="Nakamura H."/>
            <person name="Ohtoshi R."/>
            <person name="Tomita M."/>
            <person name="Numata K."/>
            <person name="Arakawa K."/>
        </authorList>
    </citation>
    <scope>NUCLEOTIDE SEQUENCE [LARGE SCALE GENOMIC DNA]</scope>
</reference>
<sequence length="189" mass="21424">MARGRRAAALVGRLPRGVDKRCAWWLSRGESCRQNFVLDELTRTPTRAVSSRPRARPPRPPASQRLPNCTKRVSKPSRAGNGKNMACSKYACYLYGLTLPPDRTVISRTRLSFVISIQIFVQMMECKRQSLSTLNTRACKFLDRTFALNPKYDLCSAMGLALSVLEKQYCSSTLNMILNFEYTFNTRSV</sequence>
<feature type="region of interest" description="Disordered" evidence="1">
    <location>
        <begin position="45"/>
        <end position="80"/>
    </location>
</feature>
<evidence type="ECO:0000256" key="1">
    <source>
        <dbReference type="SAM" id="MobiDB-lite"/>
    </source>
</evidence>
<accession>A0A4C1SJL5</accession>
<name>A0A4C1SJL5_EUMVA</name>
<dbReference type="Proteomes" id="UP000299102">
    <property type="component" value="Unassembled WGS sequence"/>
</dbReference>
<evidence type="ECO:0000313" key="2">
    <source>
        <dbReference type="EMBL" id="GBP02195.1"/>
    </source>
</evidence>
<evidence type="ECO:0000313" key="3">
    <source>
        <dbReference type="Proteomes" id="UP000299102"/>
    </source>
</evidence>
<dbReference type="EMBL" id="BGZK01003524">
    <property type="protein sequence ID" value="GBP02195.1"/>
    <property type="molecule type" value="Genomic_DNA"/>
</dbReference>